<dbReference type="Proteomes" id="UP000053237">
    <property type="component" value="Unassembled WGS sequence"/>
</dbReference>
<evidence type="ECO:0000313" key="2">
    <source>
        <dbReference type="Proteomes" id="UP000053237"/>
    </source>
</evidence>
<reference evidence="1 2" key="1">
    <citation type="submission" date="2012-05" db="EMBL/GenBank/DDBJ databases">
        <title>Recombination and specialization in a pathogen metapopulation.</title>
        <authorList>
            <person name="Gardiner A."/>
            <person name="Kemen E."/>
            <person name="Schultz-Larsen T."/>
            <person name="MacLean D."/>
            <person name="Van Oosterhout C."/>
            <person name="Jones J.D.G."/>
        </authorList>
    </citation>
    <scope>NUCLEOTIDE SEQUENCE [LARGE SCALE GENOMIC DNA]</scope>
    <source>
        <strain evidence="1 2">Ac Nc2</strain>
    </source>
</reference>
<accession>A0A024G8C4</accession>
<organism evidence="1 2">
    <name type="scientific">Albugo candida</name>
    <dbReference type="NCBI Taxonomy" id="65357"/>
    <lineage>
        <taxon>Eukaryota</taxon>
        <taxon>Sar</taxon>
        <taxon>Stramenopiles</taxon>
        <taxon>Oomycota</taxon>
        <taxon>Peronosporomycetes</taxon>
        <taxon>Albuginales</taxon>
        <taxon>Albuginaceae</taxon>
        <taxon>Albugo</taxon>
    </lineage>
</organism>
<dbReference type="InParanoid" id="A0A024G8C4"/>
<dbReference type="EMBL" id="CAIX01000042">
    <property type="protein sequence ID" value="CCI42998.1"/>
    <property type="molecule type" value="Genomic_DNA"/>
</dbReference>
<protein>
    <submittedName>
        <fullName evidence="1">Uncharacterized protein</fullName>
    </submittedName>
</protein>
<name>A0A024G8C4_9STRA</name>
<keyword evidence="2" id="KW-1185">Reference proteome</keyword>
<comment type="caution">
    <text evidence="1">The sequence shown here is derived from an EMBL/GenBank/DDBJ whole genome shotgun (WGS) entry which is preliminary data.</text>
</comment>
<sequence length="130" mass="14840">MAARKEERVTVAKIFCRSPWSKRYSSKAKQPNLFRQNVKPVYAAPDLSFSLVIDMSAPILSIQSHDINSYQDYKIVEASSQEICQNSSFIKSWTISFRKVEQNALPRIQVIVSATIITQELFEDCANTTF</sequence>
<gene>
    <name evidence="1" type="ORF">BN9_037820</name>
</gene>
<dbReference type="AlphaFoldDB" id="A0A024G8C4"/>
<proteinExistence type="predicted"/>
<evidence type="ECO:0000313" key="1">
    <source>
        <dbReference type="EMBL" id="CCI42998.1"/>
    </source>
</evidence>